<evidence type="ECO:0000313" key="4">
    <source>
        <dbReference type="Proteomes" id="UP000230069"/>
    </source>
</evidence>
<evidence type="ECO:0000313" key="3">
    <source>
        <dbReference type="EMBL" id="PIA45545.1"/>
    </source>
</evidence>
<feature type="compositionally biased region" description="Polar residues" evidence="1">
    <location>
        <begin position="204"/>
        <end position="214"/>
    </location>
</feature>
<dbReference type="PANTHER" id="PTHR36481:SF2">
    <property type="entry name" value="EXPRESSED PROTEIN"/>
    <property type="match status" value="1"/>
</dbReference>
<keyword evidence="4" id="KW-1185">Reference proteome</keyword>
<dbReference type="Proteomes" id="UP000230069">
    <property type="component" value="Unassembled WGS sequence"/>
</dbReference>
<accession>A0A2G5DPU2</accession>
<dbReference type="InParanoid" id="A0A2G5DPU2"/>
<organism evidence="3 4">
    <name type="scientific">Aquilegia coerulea</name>
    <name type="common">Rocky mountain columbine</name>
    <dbReference type="NCBI Taxonomy" id="218851"/>
    <lineage>
        <taxon>Eukaryota</taxon>
        <taxon>Viridiplantae</taxon>
        <taxon>Streptophyta</taxon>
        <taxon>Embryophyta</taxon>
        <taxon>Tracheophyta</taxon>
        <taxon>Spermatophyta</taxon>
        <taxon>Magnoliopsida</taxon>
        <taxon>Ranunculales</taxon>
        <taxon>Ranunculaceae</taxon>
        <taxon>Thalictroideae</taxon>
        <taxon>Aquilegia</taxon>
    </lineage>
</organism>
<dbReference type="InterPro" id="IPR036426">
    <property type="entry name" value="Bulb-type_lectin_dom_sf"/>
</dbReference>
<dbReference type="Gene3D" id="2.90.10.10">
    <property type="entry name" value="Bulb-type lectin domain"/>
    <property type="match status" value="1"/>
</dbReference>
<keyword evidence="2" id="KW-0732">Signal</keyword>
<evidence type="ECO:0000256" key="2">
    <source>
        <dbReference type="SAM" id="SignalP"/>
    </source>
</evidence>
<dbReference type="PANTHER" id="PTHR36481">
    <property type="entry name" value="EXPRESSED PROTEIN"/>
    <property type="match status" value="1"/>
</dbReference>
<dbReference type="OrthoDB" id="687840at2759"/>
<name>A0A2G5DPU2_AQUCA</name>
<reference evidence="3 4" key="1">
    <citation type="submission" date="2017-09" db="EMBL/GenBank/DDBJ databases">
        <title>WGS assembly of Aquilegia coerulea Goldsmith.</title>
        <authorList>
            <person name="Hodges S."/>
            <person name="Kramer E."/>
            <person name="Nordborg M."/>
            <person name="Tomkins J."/>
            <person name="Borevitz J."/>
            <person name="Derieg N."/>
            <person name="Yan J."/>
            <person name="Mihaltcheva S."/>
            <person name="Hayes R.D."/>
            <person name="Rokhsar D."/>
        </authorList>
    </citation>
    <scope>NUCLEOTIDE SEQUENCE [LARGE SCALE GENOMIC DNA]</scope>
    <source>
        <strain evidence="4">cv. Goldsmith</strain>
    </source>
</reference>
<proteinExistence type="predicted"/>
<protein>
    <recommendedName>
        <fullName evidence="5">Bulb-type lectin domain-containing protein</fullName>
    </recommendedName>
</protein>
<dbReference type="EMBL" id="KZ305033">
    <property type="protein sequence ID" value="PIA45545.1"/>
    <property type="molecule type" value="Genomic_DNA"/>
</dbReference>
<evidence type="ECO:0000256" key="1">
    <source>
        <dbReference type="SAM" id="MobiDB-lite"/>
    </source>
</evidence>
<feature type="chain" id="PRO_5013754288" description="Bulb-type lectin domain-containing protein" evidence="2">
    <location>
        <begin position="26"/>
        <end position="293"/>
    </location>
</feature>
<sequence>MENHTTHKTNFALFFFFSYALFVQAVAPAGTVERVTKQQLLASIPPSHESTPTGSSQLFLTSPAGKYSVYLLRRETSIGAGGFGSDFCYVQVQDSGVSVWESECTTVSNVNTCSLVFSDAGLEIFDGSRSAWDTDVEDDDAHIETLVLMDTGDMQIRNKDGDLKWRASDNPIVNQNCGSIGAPDLNPAHPPFASPIHGGKGPFGQQNQGQQSSPLGFPQQPAADQGQQLGTGLGQQNLNQPFSNAVNQPFGVGGNQQPLVDNTPFDSGSSKVKLIELELVCLVGLMLCFSALF</sequence>
<gene>
    <name evidence="3" type="ORF">AQUCO_01600026v1</name>
</gene>
<feature type="region of interest" description="Disordered" evidence="1">
    <location>
        <begin position="176"/>
        <end position="244"/>
    </location>
</feature>
<dbReference type="SUPFAM" id="SSF51110">
    <property type="entry name" value="alpha-D-mannose-specific plant lectins"/>
    <property type="match status" value="1"/>
</dbReference>
<dbReference type="STRING" id="218851.A0A2G5DPU2"/>
<dbReference type="AlphaFoldDB" id="A0A2G5DPU2"/>
<evidence type="ECO:0008006" key="5">
    <source>
        <dbReference type="Google" id="ProtNLM"/>
    </source>
</evidence>
<feature type="signal peptide" evidence="2">
    <location>
        <begin position="1"/>
        <end position="25"/>
    </location>
</feature>
<feature type="compositionally biased region" description="Low complexity" evidence="1">
    <location>
        <begin position="225"/>
        <end position="240"/>
    </location>
</feature>